<dbReference type="PROSITE" id="PS51257">
    <property type="entry name" value="PROKAR_LIPOPROTEIN"/>
    <property type="match status" value="1"/>
</dbReference>
<dbReference type="EMBL" id="VFIA01000017">
    <property type="protein sequence ID" value="MBC3792597.1"/>
    <property type="molecule type" value="Genomic_DNA"/>
</dbReference>
<evidence type="ECO:0000313" key="1">
    <source>
        <dbReference type="EMBL" id="MBC3792597.1"/>
    </source>
</evidence>
<accession>A0ABR6W9K5</accession>
<comment type="caution">
    <text evidence="1">The sequence shown here is derived from an EMBL/GenBank/DDBJ whole genome shotgun (WGS) entry which is preliminary data.</text>
</comment>
<dbReference type="Proteomes" id="UP000700732">
    <property type="component" value="Unassembled WGS sequence"/>
</dbReference>
<gene>
    <name evidence="1" type="ORF">FH603_3111</name>
</gene>
<sequence length="266" mass="29830">MKTSSLPLFLLLIGLPASLLTGCVPTVMTHRLEPISGDLATIDGRVVTKAERDGVGVVASFEREDMDFVVLDVEVKNHTSHSIDVNPADFHFTALDAMQDTLKNSNSTGLLIARTAANPTYEMGRMGMKRKLEEKRLKRAKVINTILLVAAVASDVSATSSSRSYREWAAKRVSHDVAYQAIAAKRVIDHSTFSNRMQRYDYEEYRWRELALRENALASGESVRGFVYLPKVLGARYLAIRYTVPEQASVPLLFKQELVKNKKKRR</sequence>
<protein>
    <recommendedName>
        <fullName evidence="3">DUF4352 domain-containing protein</fullName>
    </recommendedName>
</protein>
<organism evidence="1 2">
    <name type="scientific">Spirosoma utsteinense</name>
    <dbReference type="NCBI Taxonomy" id="2585773"/>
    <lineage>
        <taxon>Bacteria</taxon>
        <taxon>Pseudomonadati</taxon>
        <taxon>Bacteroidota</taxon>
        <taxon>Cytophagia</taxon>
        <taxon>Cytophagales</taxon>
        <taxon>Cytophagaceae</taxon>
        <taxon>Spirosoma</taxon>
    </lineage>
</organism>
<proteinExistence type="predicted"/>
<evidence type="ECO:0000313" key="2">
    <source>
        <dbReference type="Proteomes" id="UP000700732"/>
    </source>
</evidence>
<evidence type="ECO:0008006" key="3">
    <source>
        <dbReference type="Google" id="ProtNLM"/>
    </source>
</evidence>
<dbReference type="RefSeq" id="WP_186738365.1">
    <property type="nucleotide sequence ID" value="NZ_VFIA01000017.1"/>
</dbReference>
<name>A0ABR6W9K5_9BACT</name>
<reference evidence="1 2" key="1">
    <citation type="submission" date="2019-06" db="EMBL/GenBank/DDBJ databases">
        <title>Spirosoma utsteinense sp. nov. isolated from Antarctic ice-free soils.</title>
        <authorList>
            <person name="Tahon G."/>
        </authorList>
    </citation>
    <scope>NUCLEOTIDE SEQUENCE [LARGE SCALE GENOMIC DNA]</scope>
    <source>
        <strain evidence="1 2">LMG 31447</strain>
    </source>
</reference>
<keyword evidence="2" id="KW-1185">Reference proteome</keyword>